<keyword evidence="2 5" id="KW-0812">Transmembrane</keyword>
<evidence type="ECO:0000256" key="5">
    <source>
        <dbReference type="SAM" id="Phobius"/>
    </source>
</evidence>
<dbReference type="Pfam" id="PF02674">
    <property type="entry name" value="Colicin_V"/>
    <property type="match status" value="1"/>
</dbReference>
<dbReference type="Pfam" id="PF00188">
    <property type="entry name" value="CAP"/>
    <property type="match status" value="1"/>
</dbReference>
<dbReference type="InterPro" id="IPR003825">
    <property type="entry name" value="Colicin-V_CvpA"/>
</dbReference>
<name>A0A2H0BDM4_9BACT</name>
<feature type="transmembrane region" description="Helical" evidence="5">
    <location>
        <begin position="67"/>
        <end position="92"/>
    </location>
</feature>
<proteinExistence type="predicted"/>
<organism evidence="7 8">
    <name type="scientific">Candidatus Zambryskibacteria bacterium CG22_combo_CG10-13_8_21_14_all_42_17</name>
    <dbReference type="NCBI Taxonomy" id="1975118"/>
    <lineage>
        <taxon>Bacteria</taxon>
        <taxon>Candidatus Zambryskiibacteriota</taxon>
    </lineage>
</organism>
<dbReference type="EMBL" id="PCST01000019">
    <property type="protein sequence ID" value="PIP55772.1"/>
    <property type="molecule type" value="Genomic_DNA"/>
</dbReference>
<evidence type="ECO:0000256" key="1">
    <source>
        <dbReference type="ARBA" id="ARBA00004141"/>
    </source>
</evidence>
<evidence type="ECO:0000256" key="3">
    <source>
        <dbReference type="ARBA" id="ARBA00022989"/>
    </source>
</evidence>
<comment type="caution">
    <text evidence="7">The sequence shown here is derived from an EMBL/GenBank/DDBJ whole genome shotgun (WGS) entry which is preliminary data.</text>
</comment>
<evidence type="ECO:0000259" key="6">
    <source>
        <dbReference type="Pfam" id="PF00188"/>
    </source>
</evidence>
<dbReference type="GO" id="GO:0016020">
    <property type="term" value="C:membrane"/>
    <property type="evidence" value="ECO:0007669"/>
    <property type="project" value="UniProtKB-SubCell"/>
</dbReference>
<dbReference type="PANTHER" id="PTHR31157">
    <property type="entry name" value="SCP DOMAIN-CONTAINING PROTEIN"/>
    <property type="match status" value="1"/>
</dbReference>
<protein>
    <recommendedName>
        <fullName evidence="6">SCP domain-containing protein</fullName>
    </recommendedName>
</protein>
<evidence type="ECO:0000256" key="2">
    <source>
        <dbReference type="ARBA" id="ARBA00022692"/>
    </source>
</evidence>
<keyword evidence="3 5" id="KW-1133">Transmembrane helix</keyword>
<dbReference type="InterPro" id="IPR014044">
    <property type="entry name" value="CAP_dom"/>
</dbReference>
<evidence type="ECO:0000256" key="4">
    <source>
        <dbReference type="ARBA" id="ARBA00023136"/>
    </source>
</evidence>
<dbReference type="CDD" id="cd05379">
    <property type="entry name" value="CAP_bacterial"/>
    <property type="match status" value="1"/>
</dbReference>
<feature type="transmembrane region" description="Helical" evidence="5">
    <location>
        <begin position="6"/>
        <end position="22"/>
    </location>
</feature>
<accession>A0A2H0BDM4</accession>
<dbReference type="PANTHER" id="PTHR31157:SF1">
    <property type="entry name" value="SCP DOMAIN-CONTAINING PROTEIN"/>
    <property type="match status" value="1"/>
</dbReference>
<dbReference type="InterPro" id="IPR035940">
    <property type="entry name" value="CAP_sf"/>
</dbReference>
<dbReference type="Proteomes" id="UP000229794">
    <property type="component" value="Unassembled WGS sequence"/>
</dbReference>
<evidence type="ECO:0000313" key="8">
    <source>
        <dbReference type="Proteomes" id="UP000229794"/>
    </source>
</evidence>
<keyword evidence="4 5" id="KW-0472">Membrane</keyword>
<dbReference type="AlphaFoldDB" id="A0A2H0BDM4"/>
<sequence>MSFNIVDIIIILFLVVYIFSRVKEGFGVLTSRLVSLFGGLVVASLSYIRLAYFLSGHIDWPLGILDAISFVVIFIFTQGLLRYIFSLLLSLLPAGTHPSFISRMFATLPAFIDGLIITVFILLVLVIVPIFPSAKIHIEDSRIGSQLVNQASKIEAHVYKIFGRASQETLGFSTIQTDGGEVRKLPFKPTSLSVDEESEIKMLDLINRERVMVGVSPVVIDETITLVARLHSEDMWNRSFFAHNNPDGDNPFSRMSAGGVDFRVAGENLALVQTVDRAHNGLMNSPGHRRNILDPNFKRVGIGVIDGGVYGKMFTQNFTD</sequence>
<evidence type="ECO:0000313" key="7">
    <source>
        <dbReference type="EMBL" id="PIP55772.1"/>
    </source>
</evidence>
<feature type="transmembrane region" description="Helical" evidence="5">
    <location>
        <begin position="104"/>
        <end position="131"/>
    </location>
</feature>
<gene>
    <name evidence="7" type="ORF">COX06_01755</name>
</gene>
<feature type="transmembrane region" description="Helical" evidence="5">
    <location>
        <begin position="34"/>
        <end position="55"/>
    </location>
</feature>
<reference evidence="7 8" key="1">
    <citation type="submission" date="2017-09" db="EMBL/GenBank/DDBJ databases">
        <title>Depth-based differentiation of microbial function through sediment-hosted aquifers and enrichment of novel symbionts in the deep terrestrial subsurface.</title>
        <authorList>
            <person name="Probst A.J."/>
            <person name="Ladd B."/>
            <person name="Jarett J.K."/>
            <person name="Geller-Mcgrath D.E."/>
            <person name="Sieber C.M."/>
            <person name="Emerson J.B."/>
            <person name="Anantharaman K."/>
            <person name="Thomas B.C."/>
            <person name="Malmstrom R."/>
            <person name="Stieglmeier M."/>
            <person name="Klingl A."/>
            <person name="Woyke T."/>
            <person name="Ryan C.M."/>
            <person name="Banfield J.F."/>
        </authorList>
    </citation>
    <scope>NUCLEOTIDE SEQUENCE [LARGE SCALE GENOMIC DNA]</scope>
    <source>
        <strain evidence="7">CG22_combo_CG10-13_8_21_14_all_42_17</strain>
    </source>
</reference>
<dbReference type="SUPFAM" id="SSF55797">
    <property type="entry name" value="PR-1-like"/>
    <property type="match status" value="1"/>
</dbReference>
<dbReference type="Gene3D" id="3.40.33.10">
    <property type="entry name" value="CAP"/>
    <property type="match status" value="1"/>
</dbReference>
<comment type="subcellular location">
    <subcellularLocation>
        <location evidence="1">Membrane</location>
        <topology evidence="1">Multi-pass membrane protein</topology>
    </subcellularLocation>
</comment>
<dbReference type="GO" id="GO:0009403">
    <property type="term" value="P:toxin biosynthetic process"/>
    <property type="evidence" value="ECO:0007669"/>
    <property type="project" value="InterPro"/>
</dbReference>
<feature type="domain" description="SCP" evidence="6">
    <location>
        <begin position="203"/>
        <end position="318"/>
    </location>
</feature>